<reference evidence="10 11" key="1">
    <citation type="submission" date="2019-12" db="EMBL/GenBank/DDBJ databases">
        <authorList>
            <person name="Kim Y.S."/>
        </authorList>
    </citation>
    <scope>NUCLEOTIDE SEQUENCE [LARGE SCALE GENOMIC DNA]</scope>
    <source>
        <strain evidence="10 11">MMS17-SY077</strain>
    </source>
</reference>
<dbReference type="InterPro" id="IPR027417">
    <property type="entry name" value="P-loop_NTPase"/>
</dbReference>
<keyword evidence="7 8" id="KW-0173">Coenzyme A biosynthesis</keyword>
<evidence type="ECO:0000256" key="8">
    <source>
        <dbReference type="HAMAP-Rule" id="MF_00376"/>
    </source>
</evidence>
<evidence type="ECO:0000256" key="6">
    <source>
        <dbReference type="ARBA" id="ARBA00022840"/>
    </source>
</evidence>
<dbReference type="Gene3D" id="3.40.50.300">
    <property type="entry name" value="P-loop containing nucleotide triphosphate hydrolases"/>
    <property type="match status" value="1"/>
</dbReference>
<dbReference type="PANTHER" id="PTHR10695:SF46">
    <property type="entry name" value="BIFUNCTIONAL COENZYME A SYNTHASE-RELATED"/>
    <property type="match status" value="1"/>
</dbReference>
<gene>
    <name evidence="8" type="primary">coaE</name>
    <name evidence="10" type="ORF">GB864_00580</name>
</gene>
<dbReference type="PANTHER" id="PTHR10695">
    <property type="entry name" value="DEPHOSPHO-COA KINASE-RELATED"/>
    <property type="match status" value="1"/>
</dbReference>
<comment type="pathway">
    <text evidence="8">Cofactor biosynthesis; coenzyme A biosynthesis; CoA from (R)-pantothenate: step 5/5.</text>
</comment>
<evidence type="ECO:0000313" key="10">
    <source>
        <dbReference type="EMBL" id="MWB97058.1"/>
    </source>
</evidence>
<dbReference type="GO" id="GO:0005524">
    <property type="term" value="F:ATP binding"/>
    <property type="evidence" value="ECO:0007669"/>
    <property type="project" value="UniProtKB-UniRule"/>
</dbReference>
<comment type="function">
    <text evidence="8">Catalyzes the phosphorylation of the 3'-hydroxyl group of dephosphocoenzyme A to form coenzyme A.</text>
</comment>
<dbReference type="HAMAP" id="MF_00376">
    <property type="entry name" value="Dephospho_CoA_kinase"/>
    <property type="match status" value="1"/>
</dbReference>
<keyword evidence="2 8" id="KW-0963">Cytoplasm</keyword>
<evidence type="ECO:0000256" key="4">
    <source>
        <dbReference type="ARBA" id="ARBA00022741"/>
    </source>
</evidence>
<keyword evidence="5 8" id="KW-0418">Kinase</keyword>
<organism evidence="10 11">
    <name type="scientific">Agromyces seonyuensis</name>
    <dbReference type="NCBI Taxonomy" id="2662446"/>
    <lineage>
        <taxon>Bacteria</taxon>
        <taxon>Bacillati</taxon>
        <taxon>Actinomycetota</taxon>
        <taxon>Actinomycetes</taxon>
        <taxon>Micrococcales</taxon>
        <taxon>Microbacteriaceae</taxon>
        <taxon>Agromyces</taxon>
    </lineage>
</organism>
<dbReference type="Pfam" id="PF01121">
    <property type="entry name" value="CoaE"/>
    <property type="match status" value="1"/>
</dbReference>
<dbReference type="PROSITE" id="PS51219">
    <property type="entry name" value="DPCK"/>
    <property type="match status" value="1"/>
</dbReference>
<dbReference type="Proteomes" id="UP000438182">
    <property type="component" value="Unassembled WGS sequence"/>
</dbReference>
<evidence type="ECO:0000256" key="3">
    <source>
        <dbReference type="ARBA" id="ARBA00022679"/>
    </source>
</evidence>
<dbReference type="GO" id="GO:0004140">
    <property type="term" value="F:dephospho-CoA kinase activity"/>
    <property type="evidence" value="ECO:0007669"/>
    <property type="project" value="UniProtKB-UniRule"/>
</dbReference>
<name>A0A6I4NRG7_9MICO</name>
<keyword evidence="6 8" id="KW-0067">ATP-binding</keyword>
<dbReference type="NCBIfam" id="TIGR00152">
    <property type="entry name" value="dephospho-CoA kinase"/>
    <property type="match status" value="1"/>
</dbReference>
<evidence type="ECO:0000313" key="11">
    <source>
        <dbReference type="Proteomes" id="UP000438182"/>
    </source>
</evidence>
<keyword evidence="11" id="KW-1185">Reference proteome</keyword>
<dbReference type="UniPathway" id="UPA00241">
    <property type="reaction ID" value="UER00356"/>
</dbReference>
<feature type="binding site" evidence="8">
    <location>
        <begin position="11"/>
        <end position="16"/>
    </location>
    <ligand>
        <name>ATP</name>
        <dbReference type="ChEBI" id="CHEBI:30616"/>
    </ligand>
</feature>
<comment type="subcellular location">
    <subcellularLocation>
        <location evidence="8">Cytoplasm</location>
    </subcellularLocation>
</comment>
<evidence type="ECO:0000256" key="9">
    <source>
        <dbReference type="NCBIfam" id="TIGR00152"/>
    </source>
</evidence>
<evidence type="ECO:0000256" key="2">
    <source>
        <dbReference type="ARBA" id="ARBA00022490"/>
    </source>
</evidence>
<proteinExistence type="inferred from homology"/>
<evidence type="ECO:0000256" key="1">
    <source>
        <dbReference type="ARBA" id="ARBA00009018"/>
    </source>
</evidence>
<comment type="caution">
    <text evidence="10">The sequence shown here is derived from an EMBL/GenBank/DDBJ whole genome shotgun (WGS) entry which is preliminary data.</text>
</comment>
<protein>
    <recommendedName>
        <fullName evidence="8 9">Dephospho-CoA kinase</fullName>
        <ecNumber evidence="8 9">2.7.1.24</ecNumber>
    </recommendedName>
    <alternativeName>
        <fullName evidence="8">Dephosphocoenzyme A kinase</fullName>
    </alternativeName>
</protein>
<accession>A0A6I4NRG7</accession>
<dbReference type="EMBL" id="WSTA01000001">
    <property type="protein sequence ID" value="MWB97058.1"/>
    <property type="molecule type" value="Genomic_DNA"/>
</dbReference>
<dbReference type="FunFam" id="3.40.50.300:FF:000991">
    <property type="entry name" value="Dephospho-CoA kinase"/>
    <property type="match status" value="1"/>
</dbReference>
<dbReference type="CDD" id="cd02022">
    <property type="entry name" value="DPCK"/>
    <property type="match status" value="1"/>
</dbReference>
<dbReference type="AlphaFoldDB" id="A0A6I4NRG7"/>
<evidence type="ECO:0000256" key="5">
    <source>
        <dbReference type="ARBA" id="ARBA00022777"/>
    </source>
</evidence>
<evidence type="ECO:0000256" key="7">
    <source>
        <dbReference type="ARBA" id="ARBA00022993"/>
    </source>
</evidence>
<sequence length="206" mass="21671">MYLIGLTGGIASGKSTVARRLYQHGAVVIDADELARKVVQPGTPVLAKIAEEFGEGVLHADGSLDRGALAAVVFHDPEALARLNAITHPAVRELALRCIAEAGAADPDAIVVYDVPLLAEGGTADSFDFVIVTDAPRKTQLARLVDERGLDPVQAAARIDAQIDRESRNALADAVIDTDGRMAATMSQVDALWPTIVAARDAKRSA</sequence>
<dbReference type="RefSeq" id="WP_160422327.1">
    <property type="nucleotide sequence ID" value="NZ_WSTA01000001.1"/>
</dbReference>
<dbReference type="InterPro" id="IPR001977">
    <property type="entry name" value="Depp_CoAkinase"/>
</dbReference>
<dbReference type="EC" id="2.7.1.24" evidence="8 9"/>
<dbReference type="GO" id="GO:0005737">
    <property type="term" value="C:cytoplasm"/>
    <property type="evidence" value="ECO:0007669"/>
    <property type="project" value="UniProtKB-SubCell"/>
</dbReference>
<keyword evidence="4 8" id="KW-0547">Nucleotide-binding</keyword>
<comment type="catalytic activity">
    <reaction evidence="8">
        <text>3'-dephospho-CoA + ATP = ADP + CoA + H(+)</text>
        <dbReference type="Rhea" id="RHEA:18245"/>
        <dbReference type="ChEBI" id="CHEBI:15378"/>
        <dbReference type="ChEBI" id="CHEBI:30616"/>
        <dbReference type="ChEBI" id="CHEBI:57287"/>
        <dbReference type="ChEBI" id="CHEBI:57328"/>
        <dbReference type="ChEBI" id="CHEBI:456216"/>
        <dbReference type="EC" id="2.7.1.24"/>
    </reaction>
</comment>
<comment type="similarity">
    <text evidence="1 8">Belongs to the CoaE family.</text>
</comment>
<dbReference type="NCBIfam" id="NF002879">
    <property type="entry name" value="PRK03333.1"/>
    <property type="match status" value="1"/>
</dbReference>
<dbReference type="SUPFAM" id="SSF52540">
    <property type="entry name" value="P-loop containing nucleoside triphosphate hydrolases"/>
    <property type="match status" value="1"/>
</dbReference>
<keyword evidence="3 8" id="KW-0808">Transferase</keyword>
<dbReference type="GO" id="GO:0015937">
    <property type="term" value="P:coenzyme A biosynthetic process"/>
    <property type="evidence" value="ECO:0007669"/>
    <property type="project" value="UniProtKB-UniRule"/>
</dbReference>